<evidence type="ECO:0000313" key="2">
    <source>
        <dbReference type="Proteomes" id="UP000266328"/>
    </source>
</evidence>
<proteinExistence type="predicted"/>
<comment type="caution">
    <text evidence="1">The sequence shown here is derived from an EMBL/GenBank/DDBJ whole genome shotgun (WGS) entry which is preliminary data.</text>
</comment>
<organism evidence="1 2">
    <name type="scientific">Candidatus Cryosericum terrychapinii</name>
    <dbReference type="NCBI Taxonomy" id="2290919"/>
    <lineage>
        <taxon>Bacteria</taxon>
        <taxon>Pseudomonadati</taxon>
        <taxon>Caldisericota/Cryosericota group</taxon>
        <taxon>Candidatus Cryosericota</taxon>
        <taxon>Candidatus Cryosericia</taxon>
        <taxon>Candidatus Cryosericales</taxon>
        <taxon>Candidatus Cryosericaceae</taxon>
        <taxon>Candidatus Cryosericum</taxon>
    </lineage>
</organism>
<dbReference type="AlphaFoldDB" id="A0A398CTT4"/>
<reference evidence="1 2" key="1">
    <citation type="submission" date="2018-09" db="EMBL/GenBank/DDBJ databases">
        <title>Discovery and Ecogenomic Context for Candidatus Cryosericales, a Global Caldiserica Order Active in Thawing Permafrost.</title>
        <authorList>
            <person name="Martinez M.A."/>
            <person name="Woodcroft B.J."/>
            <person name="Ignacio Espinoza J.C."/>
            <person name="Zayed A."/>
            <person name="Singleton C.M."/>
            <person name="Boyd J."/>
            <person name="Li Y.-F."/>
            <person name="Purvine S."/>
            <person name="Maughan H."/>
            <person name="Hodgkins S.B."/>
            <person name="Anderson D."/>
            <person name="Sederholm M."/>
            <person name="Temperton B."/>
            <person name="Saleska S.R."/>
            <person name="Tyson G.W."/>
            <person name="Rich V.I."/>
        </authorList>
    </citation>
    <scope>NUCLEOTIDE SEQUENCE [LARGE SCALE GENOMIC DNA]</scope>
    <source>
        <strain evidence="1 2">SMC7</strain>
    </source>
</reference>
<protein>
    <submittedName>
        <fullName evidence="1">Uncharacterized protein</fullName>
    </submittedName>
</protein>
<keyword evidence="2" id="KW-1185">Reference proteome</keyword>
<evidence type="ECO:0000313" key="1">
    <source>
        <dbReference type="EMBL" id="RIE06806.1"/>
    </source>
</evidence>
<gene>
    <name evidence="1" type="ORF">SMC7_00730</name>
</gene>
<dbReference type="EMBL" id="QXIS01000004">
    <property type="protein sequence ID" value="RIE06806.1"/>
    <property type="molecule type" value="Genomic_DNA"/>
</dbReference>
<accession>A0A398CTT4</accession>
<sequence>MYSIMSGEFPGSELDDSVPPALNVSAAMACTSYAWSSATAASSSHTAAVKASCSEAASD</sequence>
<dbReference type="Proteomes" id="UP000266328">
    <property type="component" value="Unassembled WGS sequence"/>
</dbReference>
<name>A0A398CTT4_9BACT</name>